<keyword evidence="3" id="KW-1185">Reference proteome</keyword>
<accession>A0A7X5TIN1</accession>
<comment type="caution">
    <text evidence="2">The sequence shown here is derived from an EMBL/GenBank/DDBJ whole genome shotgun (WGS) entry which is preliminary data.</text>
</comment>
<feature type="transmembrane region" description="Helical" evidence="1">
    <location>
        <begin position="165"/>
        <end position="183"/>
    </location>
</feature>
<feature type="transmembrane region" description="Helical" evidence="1">
    <location>
        <begin position="321"/>
        <end position="343"/>
    </location>
</feature>
<keyword evidence="1" id="KW-0472">Membrane</keyword>
<evidence type="ECO:0000313" key="2">
    <source>
        <dbReference type="EMBL" id="NHB94996.1"/>
    </source>
</evidence>
<feature type="transmembrane region" description="Helical" evidence="1">
    <location>
        <begin position="224"/>
        <end position="246"/>
    </location>
</feature>
<evidence type="ECO:0000313" key="3">
    <source>
        <dbReference type="Proteomes" id="UP000547931"/>
    </source>
</evidence>
<sequence>MNNTLIDPNDTLFLWAFVMIAATLAIVMEQRYKWASKVPGAIMALIIAIFASNLYIIPTESVVYDAVWQYIVPLAIPLLLFKVDLQSIIKESGRLLILFLMSSVATIIGAVLAFKLLRNYIPELDKISAMISASYTGGGVNFAAMAAKLEPTQNMTASTIVADNLVVACFFIILIALAGWSFARKFWRSSYSEAIESDPNSDRSKSLAGSYWQPKNISLKDISLSLAWSIFIVVISFKLSAWLKAFSGQPENIYQELFFSLISDKYLILTTITFTMVSIFKKAFNNLNGSQELGTYAIYMFFVVIGIPASIKLIIINAPLLFLFVFIVAMINLLLTLGVGKLFKFNLEEIILACNANIGGPTTAAALAISKGWVNLVGPIMVIGTVGYVIGNYVGAIVYFIVTEIV</sequence>
<dbReference type="PANTHER" id="PTHR34289:SF8">
    <property type="entry name" value="DUF819 DOMAIN-CONTAINING PROTEIN"/>
    <property type="match status" value="1"/>
</dbReference>
<feature type="transmembrane region" description="Helical" evidence="1">
    <location>
        <begin position="95"/>
        <end position="114"/>
    </location>
</feature>
<feature type="transmembrane region" description="Helical" evidence="1">
    <location>
        <begin position="376"/>
        <end position="402"/>
    </location>
</feature>
<name>A0A7X5TIN1_9GAMM</name>
<feature type="transmembrane region" description="Helical" evidence="1">
    <location>
        <begin position="12"/>
        <end position="28"/>
    </location>
</feature>
<feature type="transmembrane region" description="Helical" evidence="1">
    <location>
        <begin position="296"/>
        <end position="315"/>
    </location>
</feature>
<gene>
    <name evidence="2" type="ORF">C5470_00600</name>
</gene>
<proteinExistence type="predicted"/>
<dbReference type="Pfam" id="PF05684">
    <property type="entry name" value="DUF819"/>
    <property type="match status" value="1"/>
</dbReference>
<dbReference type="RefSeq" id="WP_036844033.1">
    <property type="nucleotide sequence ID" value="NZ_CAWPIE010000001.1"/>
</dbReference>
<evidence type="ECO:0000256" key="1">
    <source>
        <dbReference type="SAM" id="Phobius"/>
    </source>
</evidence>
<protein>
    <submittedName>
        <fullName evidence="2">DUF819 domain-containing protein</fullName>
    </submittedName>
</protein>
<feature type="transmembrane region" description="Helical" evidence="1">
    <location>
        <begin position="266"/>
        <end position="284"/>
    </location>
</feature>
<keyword evidence="1" id="KW-0812">Transmembrane</keyword>
<feature type="transmembrane region" description="Helical" evidence="1">
    <location>
        <begin position="40"/>
        <end position="57"/>
    </location>
</feature>
<dbReference type="PANTHER" id="PTHR34289">
    <property type="entry name" value="PROTEIN, PUTATIVE (DUF819)-RELATED"/>
    <property type="match status" value="1"/>
</dbReference>
<keyword evidence="1" id="KW-1133">Transmembrane helix</keyword>
<dbReference type="AlphaFoldDB" id="A0A7X5TIN1"/>
<organism evidence="2 3">
    <name type="scientific">Photorhabdus stackebrandtii</name>
    <dbReference type="NCBI Taxonomy" id="1123042"/>
    <lineage>
        <taxon>Bacteria</taxon>
        <taxon>Pseudomonadati</taxon>
        <taxon>Pseudomonadota</taxon>
        <taxon>Gammaproteobacteria</taxon>
        <taxon>Enterobacterales</taxon>
        <taxon>Morganellaceae</taxon>
        <taxon>Photorhabdus</taxon>
    </lineage>
</organism>
<dbReference type="EMBL" id="PUJV01000001">
    <property type="protein sequence ID" value="NHB94996.1"/>
    <property type="molecule type" value="Genomic_DNA"/>
</dbReference>
<dbReference type="Proteomes" id="UP000547931">
    <property type="component" value="Unassembled WGS sequence"/>
</dbReference>
<reference evidence="2 3" key="1">
    <citation type="submission" date="2018-02" db="EMBL/GenBank/DDBJ databases">
        <authorList>
            <person name="Machado R.A."/>
        </authorList>
    </citation>
    <scope>NUCLEOTIDE SEQUENCE [LARGE SCALE GENOMIC DNA]</scope>
    <source>
        <strain evidence="2 3">DSM 23271</strain>
    </source>
</reference>
<feature type="transmembrane region" description="Helical" evidence="1">
    <location>
        <begin position="63"/>
        <end position="83"/>
    </location>
</feature>
<dbReference type="InterPro" id="IPR008537">
    <property type="entry name" value="DUF819"/>
</dbReference>